<comment type="caution">
    <text evidence="2">The sequence shown here is derived from an EMBL/GenBank/DDBJ whole genome shotgun (WGS) entry which is preliminary data.</text>
</comment>
<name>A0ABU0W8C8_9GAMM</name>
<dbReference type="CDD" id="cd05271">
    <property type="entry name" value="NDUFA9_like_SDR_a"/>
    <property type="match status" value="1"/>
</dbReference>
<dbReference type="Pfam" id="PF01370">
    <property type="entry name" value="Epimerase"/>
    <property type="match status" value="1"/>
</dbReference>
<dbReference type="EMBL" id="JAVDDT010000006">
    <property type="protein sequence ID" value="MDQ2070278.1"/>
    <property type="molecule type" value="Genomic_DNA"/>
</dbReference>
<dbReference type="InterPro" id="IPR036291">
    <property type="entry name" value="NAD(P)-bd_dom_sf"/>
</dbReference>
<dbReference type="Proteomes" id="UP001239019">
    <property type="component" value="Unassembled WGS sequence"/>
</dbReference>
<evidence type="ECO:0000259" key="1">
    <source>
        <dbReference type="Pfam" id="PF01370"/>
    </source>
</evidence>
<gene>
    <name evidence="2" type="ORF">RBH19_10340</name>
</gene>
<dbReference type="PANTHER" id="PTHR12126">
    <property type="entry name" value="NADH-UBIQUINONE OXIDOREDUCTASE 39 KDA SUBUNIT-RELATED"/>
    <property type="match status" value="1"/>
</dbReference>
<dbReference type="PANTHER" id="PTHR12126:SF11">
    <property type="entry name" value="NADH DEHYDROGENASE [UBIQUINONE] 1 ALPHA SUBCOMPLEX SUBUNIT 9, MITOCHONDRIAL"/>
    <property type="match status" value="1"/>
</dbReference>
<protein>
    <submittedName>
        <fullName evidence="2">Complex I NDUFA9 subunit family protein</fullName>
    </submittedName>
</protein>
<proteinExistence type="predicted"/>
<sequence>MKYRSVCMLGGSGFVGSHLAARLAGEGIQVRVITRNADRAKHLNVLPTVKLIQGNCHDSALLQEAFTGVDAVINLVGILNEKGRKGDGFRHAHVELTRKVLDACEATGVKRLLHMSALNADGGGPSHYLRSKGEAESLIQVHGRRGLDATIYQPSTIFGEGDSFTNRFAGLLRLLPVFPLACPDSRMAPVYVGNVVDAFMRGLQDRDTIGQRYQLCGPNMMTLKEIVRYLADTMGRRRLIIGLPDFLARLQANVMEFVPGKPFSKDNYNSLQKDAVCRTDGLARLGITPVGMDAVVPRYLAHRDLRGRYPDMRKAAKR</sequence>
<dbReference type="SUPFAM" id="SSF51735">
    <property type="entry name" value="NAD(P)-binding Rossmann-fold domains"/>
    <property type="match status" value="1"/>
</dbReference>
<feature type="domain" description="NAD-dependent epimerase/dehydratase" evidence="1">
    <location>
        <begin position="6"/>
        <end position="213"/>
    </location>
</feature>
<evidence type="ECO:0000313" key="2">
    <source>
        <dbReference type="EMBL" id="MDQ2070278.1"/>
    </source>
</evidence>
<accession>A0ABU0W8C8</accession>
<dbReference type="InterPro" id="IPR051207">
    <property type="entry name" value="ComplexI_NDUFA9_subunit"/>
</dbReference>
<reference evidence="2 3" key="1">
    <citation type="submission" date="2023-08" db="EMBL/GenBank/DDBJ databases">
        <title>Whole-genome sequencing of halo(alkali)philic microorganisms from hypersaline lakes.</title>
        <authorList>
            <person name="Sorokin D.Y."/>
            <person name="Abbas B."/>
            <person name="Merkel A.Y."/>
        </authorList>
    </citation>
    <scope>NUCLEOTIDE SEQUENCE [LARGE SCALE GENOMIC DNA]</scope>
    <source>
        <strain evidence="2 3">AB-CW4</strain>
    </source>
</reference>
<organism evidence="2 3">
    <name type="scientific">Natronospira bacteriovora</name>
    <dbReference type="NCBI Taxonomy" id="3069753"/>
    <lineage>
        <taxon>Bacteria</taxon>
        <taxon>Pseudomonadati</taxon>
        <taxon>Pseudomonadota</taxon>
        <taxon>Gammaproteobacteria</taxon>
        <taxon>Natronospirales</taxon>
        <taxon>Natronospiraceae</taxon>
        <taxon>Natronospira</taxon>
    </lineage>
</organism>
<evidence type="ECO:0000313" key="3">
    <source>
        <dbReference type="Proteomes" id="UP001239019"/>
    </source>
</evidence>
<keyword evidence="3" id="KW-1185">Reference proteome</keyword>
<dbReference type="InterPro" id="IPR001509">
    <property type="entry name" value="Epimerase_deHydtase"/>
</dbReference>
<dbReference type="Gene3D" id="3.40.50.720">
    <property type="entry name" value="NAD(P)-binding Rossmann-like Domain"/>
    <property type="match status" value="1"/>
</dbReference>
<dbReference type="RefSeq" id="WP_306728771.1">
    <property type="nucleotide sequence ID" value="NZ_JAVDDT010000006.1"/>
</dbReference>